<evidence type="ECO:0000313" key="3">
    <source>
        <dbReference type="Proteomes" id="UP000955338"/>
    </source>
</evidence>
<keyword evidence="1" id="KW-1003">Cell membrane</keyword>
<keyword evidence="3" id="KW-1185">Reference proteome</keyword>
<reference evidence="2" key="1">
    <citation type="submission" date="2017-06" db="EMBL/GenBank/DDBJ databases">
        <title>Genome sequencing of pathogenic and non-pathogenic strains within Bisgaard taxon 40.</title>
        <authorList>
            <person name="Ladner J.T."/>
            <person name="Lovett S.P."/>
            <person name="Koroleva G."/>
            <person name="Lorch J.M."/>
        </authorList>
    </citation>
    <scope>NUCLEOTIDE SEQUENCE</scope>
    <source>
        <strain evidence="2">27576-1-I1</strain>
    </source>
</reference>
<dbReference type="Gene3D" id="3.30.1490.480">
    <property type="entry name" value="Endolytic murein transglycosylase"/>
    <property type="match status" value="1"/>
</dbReference>
<dbReference type="Pfam" id="PF02618">
    <property type="entry name" value="YceG"/>
    <property type="match status" value="1"/>
</dbReference>
<comment type="function">
    <text evidence="1">Functions as a peptidoglycan terminase that cleaves nascent peptidoglycan strands endolytically to terminate their elongation.</text>
</comment>
<keyword evidence="2" id="KW-0132">Cell division</keyword>
<sequence>MKKILGIVFLSIILIITCLTGGFFWLEQQFKRLLAEPITATPQQLIEIKRGTTPKAFTQQLVSEKIVSNSTLLPWLLKRYPQYSLKAGTYSLENLQSLQQLLERIHSGKEVQLTFQMVEGTTTKQWLNKLKNSPYLRQTLTDKSESEIYNLLNLPKTADPQQQKIEGWLYPDTYHYSPNSTDLALLQRASQHMQTRLAEIWQEREADLPLKTPYQLLILASIVEKETGINAERPTIASVFINRLKRGMKLQTDPTVIYGMGDNYQGNLRKKDLTTPTEYNTYVIEGLPPTPIAMPSEASLLAVAHPANTDYLYFVANGSGGHTFSKTLREHNQAVQRYLRWYRSQK</sequence>
<dbReference type="GO" id="GO:0005886">
    <property type="term" value="C:plasma membrane"/>
    <property type="evidence" value="ECO:0007669"/>
    <property type="project" value="UniProtKB-SubCell"/>
</dbReference>
<dbReference type="RefSeq" id="WP_261920021.1">
    <property type="nucleotide sequence ID" value="NZ_CP022011.1"/>
</dbReference>
<evidence type="ECO:0000313" key="2">
    <source>
        <dbReference type="EMBL" id="QDJ15476.1"/>
    </source>
</evidence>
<dbReference type="GO" id="GO:0008932">
    <property type="term" value="F:lytic endotransglycosylase activity"/>
    <property type="evidence" value="ECO:0007669"/>
    <property type="project" value="UniProtKB-UniRule"/>
</dbReference>
<keyword evidence="2" id="KW-0131">Cell cycle</keyword>
<dbReference type="PANTHER" id="PTHR30518">
    <property type="entry name" value="ENDOLYTIC MUREIN TRANSGLYCOSYLASE"/>
    <property type="match status" value="1"/>
</dbReference>
<dbReference type="GO" id="GO:0051301">
    <property type="term" value="P:cell division"/>
    <property type="evidence" value="ECO:0007669"/>
    <property type="project" value="UniProtKB-KW"/>
</dbReference>
<keyword evidence="1" id="KW-1133">Transmembrane helix</keyword>
<comment type="subcellular location">
    <subcellularLocation>
        <location evidence="1">Cell inner membrane</location>
        <topology evidence="1">Single-pass membrane protein</topology>
    </subcellularLocation>
</comment>
<feature type="site" description="Important for catalytic activity" evidence="1">
    <location>
        <position position="226"/>
    </location>
</feature>
<keyword evidence="1" id="KW-0961">Cell wall biogenesis/degradation</keyword>
<dbReference type="FunFam" id="3.30.160.60:FF:000242">
    <property type="entry name" value="Endolytic murein transglycosylase"/>
    <property type="match status" value="1"/>
</dbReference>
<dbReference type="Gene3D" id="3.30.160.60">
    <property type="entry name" value="Classic Zinc Finger"/>
    <property type="match status" value="1"/>
</dbReference>
<gene>
    <name evidence="1" type="primary">mltG</name>
    <name evidence="2" type="ORF">CEP48_08620</name>
</gene>
<feature type="transmembrane region" description="Helical" evidence="1">
    <location>
        <begin position="7"/>
        <end position="26"/>
    </location>
</feature>
<accession>A0A8E3MHM5</accession>
<evidence type="ECO:0000256" key="1">
    <source>
        <dbReference type="HAMAP-Rule" id="MF_02065"/>
    </source>
</evidence>
<keyword evidence="1" id="KW-0456">Lyase</keyword>
<dbReference type="HAMAP" id="MF_02065">
    <property type="entry name" value="MltG"/>
    <property type="match status" value="1"/>
</dbReference>
<dbReference type="EC" id="4.2.2.29" evidence="1"/>
<dbReference type="AlphaFoldDB" id="A0A8E3MHM5"/>
<dbReference type="Proteomes" id="UP000955338">
    <property type="component" value="Chromosome"/>
</dbReference>
<keyword evidence="1" id="KW-0812">Transmembrane</keyword>
<organism evidence="2 3">
    <name type="scientific">Mergibacter septicus</name>
    <dbReference type="NCBI Taxonomy" id="221402"/>
    <lineage>
        <taxon>Bacteria</taxon>
        <taxon>Pseudomonadati</taxon>
        <taxon>Pseudomonadota</taxon>
        <taxon>Gammaproteobacteria</taxon>
        <taxon>Pasteurellales</taxon>
        <taxon>Pasteurellaceae</taxon>
        <taxon>Mergibacter</taxon>
    </lineage>
</organism>
<proteinExistence type="inferred from homology"/>
<dbReference type="CDD" id="cd08010">
    <property type="entry name" value="MltG_like"/>
    <property type="match status" value="1"/>
</dbReference>
<dbReference type="NCBIfam" id="TIGR00247">
    <property type="entry name" value="endolytic transglycosylase MltG"/>
    <property type="match status" value="1"/>
</dbReference>
<dbReference type="InterPro" id="IPR003770">
    <property type="entry name" value="MLTG-like"/>
</dbReference>
<keyword evidence="1" id="KW-0997">Cell inner membrane</keyword>
<keyword evidence="1" id="KW-0472">Membrane</keyword>
<dbReference type="GO" id="GO:0071555">
    <property type="term" value="P:cell wall organization"/>
    <property type="evidence" value="ECO:0007669"/>
    <property type="project" value="UniProtKB-KW"/>
</dbReference>
<dbReference type="PANTHER" id="PTHR30518:SF2">
    <property type="entry name" value="ENDOLYTIC MUREIN TRANSGLYCOSYLASE"/>
    <property type="match status" value="1"/>
</dbReference>
<dbReference type="GO" id="GO:0009252">
    <property type="term" value="P:peptidoglycan biosynthetic process"/>
    <property type="evidence" value="ECO:0007669"/>
    <property type="project" value="UniProtKB-UniRule"/>
</dbReference>
<protein>
    <recommendedName>
        <fullName evidence="1">Endolytic murein transglycosylase</fullName>
        <ecNumber evidence="1">4.2.2.29</ecNumber>
    </recommendedName>
    <alternativeName>
        <fullName evidence="1">Peptidoglycan lytic transglycosylase</fullName>
    </alternativeName>
    <alternativeName>
        <fullName evidence="1">Peptidoglycan polymerization terminase</fullName>
    </alternativeName>
</protein>
<name>A0A8E3MHM5_9PAST</name>
<comment type="catalytic activity">
    <reaction evidence="1">
        <text>a peptidoglycan chain = a peptidoglycan chain with N-acetyl-1,6-anhydromuramyl-[peptide] at the reducing end + a peptidoglycan chain with N-acetylglucosamine at the non-reducing end.</text>
        <dbReference type="EC" id="4.2.2.29"/>
    </reaction>
</comment>
<dbReference type="EMBL" id="CP022011">
    <property type="protein sequence ID" value="QDJ15476.1"/>
    <property type="molecule type" value="Genomic_DNA"/>
</dbReference>
<comment type="similarity">
    <text evidence="1">Belongs to the transglycosylase MltG family.</text>
</comment>